<sequence length="191" mass="19623">MPRTLTLGNDGPLVAPQPQQVDLAAVARPHLEALTAEVGETVHLMVLEGASARFVAVVEGGSTWHVAPRVGLLMPAHLTSGGKALLAELTATELRALYPRGLALTPDAAGPAPGTLHRELAAIRRRGYARNIEETERGVSALGACVRDGLGRAAGAVVVAAPTSRARGRALDQLSGPLLATAAAISQRMGS</sequence>
<dbReference type="EMBL" id="JBHUCP010000005">
    <property type="protein sequence ID" value="MFD1529690.1"/>
    <property type="molecule type" value="Genomic_DNA"/>
</dbReference>
<organism evidence="2 3">
    <name type="scientific">Pseudonocardia aurantiaca</name>
    <dbReference type="NCBI Taxonomy" id="75290"/>
    <lineage>
        <taxon>Bacteria</taxon>
        <taxon>Bacillati</taxon>
        <taxon>Actinomycetota</taxon>
        <taxon>Actinomycetes</taxon>
        <taxon>Pseudonocardiales</taxon>
        <taxon>Pseudonocardiaceae</taxon>
        <taxon>Pseudonocardia</taxon>
    </lineage>
</organism>
<reference evidence="3" key="1">
    <citation type="journal article" date="2019" name="Int. J. Syst. Evol. Microbiol.">
        <title>The Global Catalogue of Microorganisms (GCM) 10K type strain sequencing project: providing services to taxonomists for standard genome sequencing and annotation.</title>
        <authorList>
            <consortium name="The Broad Institute Genomics Platform"/>
            <consortium name="The Broad Institute Genome Sequencing Center for Infectious Disease"/>
            <person name="Wu L."/>
            <person name="Ma J."/>
        </authorList>
    </citation>
    <scope>NUCLEOTIDE SEQUENCE [LARGE SCALE GENOMIC DNA]</scope>
    <source>
        <strain evidence="3">JCM 12165</strain>
    </source>
</reference>
<evidence type="ECO:0000313" key="3">
    <source>
        <dbReference type="Proteomes" id="UP001597145"/>
    </source>
</evidence>
<protein>
    <submittedName>
        <fullName evidence="2">IclR family transcriptional regulator</fullName>
    </submittedName>
</protein>
<dbReference type="InterPro" id="IPR014757">
    <property type="entry name" value="Tscrpt_reg_IclR_C"/>
</dbReference>
<dbReference type="InterPro" id="IPR029016">
    <property type="entry name" value="GAF-like_dom_sf"/>
</dbReference>
<gene>
    <name evidence="2" type="ORF">ACFSCY_09585</name>
</gene>
<evidence type="ECO:0000313" key="2">
    <source>
        <dbReference type="EMBL" id="MFD1529690.1"/>
    </source>
</evidence>
<proteinExistence type="predicted"/>
<dbReference type="Proteomes" id="UP001597145">
    <property type="component" value="Unassembled WGS sequence"/>
</dbReference>
<keyword evidence="3" id="KW-1185">Reference proteome</keyword>
<dbReference type="PANTHER" id="PTHR30136:SF35">
    <property type="entry name" value="HTH-TYPE TRANSCRIPTIONAL REGULATOR RV1719"/>
    <property type="match status" value="1"/>
</dbReference>
<name>A0ABW4FGA2_9PSEU</name>
<feature type="domain" description="IclR-ED" evidence="1">
    <location>
        <begin position="3"/>
        <end position="191"/>
    </location>
</feature>
<dbReference type="InterPro" id="IPR050707">
    <property type="entry name" value="HTH_MetabolicPath_Reg"/>
</dbReference>
<evidence type="ECO:0000259" key="1">
    <source>
        <dbReference type="PROSITE" id="PS51078"/>
    </source>
</evidence>
<dbReference type="Pfam" id="PF01614">
    <property type="entry name" value="IclR_C"/>
    <property type="match status" value="1"/>
</dbReference>
<dbReference type="PANTHER" id="PTHR30136">
    <property type="entry name" value="HELIX-TURN-HELIX TRANSCRIPTIONAL REGULATOR, ICLR FAMILY"/>
    <property type="match status" value="1"/>
</dbReference>
<dbReference type="Gene3D" id="3.30.450.40">
    <property type="match status" value="1"/>
</dbReference>
<comment type="caution">
    <text evidence="2">The sequence shown here is derived from an EMBL/GenBank/DDBJ whole genome shotgun (WGS) entry which is preliminary data.</text>
</comment>
<dbReference type="SUPFAM" id="SSF55781">
    <property type="entry name" value="GAF domain-like"/>
    <property type="match status" value="1"/>
</dbReference>
<dbReference type="PROSITE" id="PS51078">
    <property type="entry name" value="ICLR_ED"/>
    <property type="match status" value="1"/>
</dbReference>
<accession>A0ABW4FGA2</accession>
<dbReference type="RefSeq" id="WP_343981955.1">
    <property type="nucleotide sequence ID" value="NZ_BAAAJG010000015.1"/>
</dbReference>